<dbReference type="AlphaFoldDB" id="A0A9D4R9S2"/>
<gene>
    <name evidence="2" type="ORF">DPMN_101498</name>
</gene>
<evidence type="ECO:0000256" key="1">
    <source>
        <dbReference type="SAM" id="MobiDB-lite"/>
    </source>
</evidence>
<sequence length="155" mass="17956">MEVGEPMIPTTGKFVWKEDPNNKLGALEFISNNPNADRDRRRRKTNDANKRNDRGGSSVARNNAKGRGRLNQPKSAQAGIKPSESHTYVTLDDVKKIALGKLMDEKLYEDIDQFDGLYRNKEFDNFLRFLLTYFDCFFEKLQQEQKQKTSTYILV</sequence>
<evidence type="ECO:0000313" key="3">
    <source>
        <dbReference type="Proteomes" id="UP000828390"/>
    </source>
</evidence>
<protein>
    <submittedName>
        <fullName evidence="2">Uncharacterized protein</fullName>
    </submittedName>
</protein>
<dbReference type="Proteomes" id="UP000828390">
    <property type="component" value="Unassembled WGS sequence"/>
</dbReference>
<reference evidence="2" key="2">
    <citation type="submission" date="2020-11" db="EMBL/GenBank/DDBJ databases">
        <authorList>
            <person name="McCartney M.A."/>
            <person name="Auch B."/>
            <person name="Kono T."/>
            <person name="Mallez S."/>
            <person name="Becker A."/>
            <person name="Gohl D.M."/>
            <person name="Silverstein K.A.T."/>
            <person name="Koren S."/>
            <person name="Bechman K.B."/>
            <person name="Herman A."/>
            <person name="Abrahante J.E."/>
            <person name="Garbe J."/>
        </authorList>
    </citation>
    <scope>NUCLEOTIDE SEQUENCE</scope>
    <source>
        <strain evidence="2">Duluth1</strain>
        <tissue evidence="2">Whole animal</tissue>
    </source>
</reference>
<evidence type="ECO:0000313" key="2">
    <source>
        <dbReference type="EMBL" id="KAH3858857.1"/>
    </source>
</evidence>
<feature type="compositionally biased region" description="Basic and acidic residues" evidence="1">
    <location>
        <begin position="45"/>
        <end position="54"/>
    </location>
</feature>
<proteinExistence type="predicted"/>
<keyword evidence="3" id="KW-1185">Reference proteome</keyword>
<dbReference type="PANTHER" id="PTHR21055:SF3">
    <property type="entry name" value="PROTEIN PHOSPHATASE 1 REGULATORY SUBUNIT 36"/>
    <property type="match status" value="1"/>
</dbReference>
<accession>A0A9D4R9S2</accession>
<dbReference type="InterPro" id="IPR026142">
    <property type="entry name" value="Pro_pase_1_reg_su_36"/>
</dbReference>
<name>A0A9D4R9S2_DREPO</name>
<dbReference type="PANTHER" id="PTHR21055">
    <property type="entry name" value="PROTEIN PHOSPHATASE 1 REGULATORY SUBUNIT 36"/>
    <property type="match status" value="1"/>
</dbReference>
<comment type="caution">
    <text evidence="2">The sequence shown here is derived from an EMBL/GenBank/DDBJ whole genome shotgun (WGS) entry which is preliminary data.</text>
</comment>
<dbReference type="GO" id="GO:0019902">
    <property type="term" value="F:phosphatase binding"/>
    <property type="evidence" value="ECO:0007669"/>
    <property type="project" value="InterPro"/>
</dbReference>
<reference evidence="2" key="1">
    <citation type="journal article" date="2019" name="bioRxiv">
        <title>The Genome of the Zebra Mussel, Dreissena polymorpha: A Resource for Invasive Species Research.</title>
        <authorList>
            <person name="McCartney M.A."/>
            <person name="Auch B."/>
            <person name="Kono T."/>
            <person name="Mallez S."/>
            <person name="Zhang Y."/>
            <person name="Obille A."/>
            <person name="Becker A."/>
            <person name="Abrahante J.E."/>
            <person name="Garbe J."/>
            <person name="Badalamenti J.P."/>
            <person name="Herman A."/>
            <person name="Mangelson H."/>
            <person name="Liachko I."/>
            <person name="Sullivan S."/>
            <person name="Sone E.D."/>
            <person name="Koren S."/>
            <person name="Silverstein K.A.T."/>
            <person name="Beckman K.B."/>
            <person name="Gohl D.M."/>
        </authorList>
    </citation>
    <scope>NUCLEOTIDE SEQUENCE</scope>
    <source>
        <strain evidence="2">Duluth1</strain>
        <tissue evidence="2">Whole animal</tissue>
    </source>
</reference>
<dbReference type="EMBL" id="JAIWYP010000003">
    <property type="protein sequence ID" value="KAH3858857.1"/>
    <property type="molecule type" value="Genomic_DNA"/>
</dbReference>
<organism evidence="2 3">
    <name type="scientific">Dreissena polymorpha</name>
    <name type="common">Zebra mussel</name>
    <name type="synonym">Mytilus polymorpha</name>
    <dbReference type="NCBI Taxonomy" id="45954"/>
    <lineage>
        <taxon>Eukaryota</taxon>
        <taxon>Metazoa</taxon>
        <taxon>Spiralia</taxon>
        <taxon>Lophotrochozoa</taxon>
        <taxon>Mollusca</taxon>
        <taxon>Bivalvia</taxon>
        <taxon>Autobranchia</taxon>
        <taxon>Heteroconchia</taxon>
        <taxon>Euheterodonta</taxon>
        <taxon>Imparidentia</taxon>
        <taxon>Neoheterodontei</taxon>
        <taxon>Myida</taxon>
        <taxon>Dreissenoidea</taxon>
        <taxon>Dreissenidae</taxon>
        <taxon>Dreissena</taxon>
    </lineage>
</organism>
<feature type="region of interest" description="Disordered" evidence="1">
    <location>
        <begin position="26"/>
        <end position="83"/>
    </location>
</feature>